<dbReference type="SUPFAM" id="SSF51197">
    <property type="entry name" value="Clavaminate synthase-like"/>
    <property type="match status" value="1"/>
</dbReference>
<proteinExistence type="predicted"/>
<evidence type="ECO:0000256" key="1">
    <source>
        <dbReference type="SAM" id="MobiDB-lite"/>
    </source>
</evidence>
<dbReference type="Gene3D" id="2.60.120.650">
    <property type="entry name" value="Cupin"/>
    <property type="match status" value="1"/>
</dbReference>
<feature type="region of interest" description="Disordered" evidence="1">
    <location>
        <begin position="168"/>
        <end position="197"/>
    </location>
</feature>
<dbReference type="PANTHER" id="PTHR12461">
    <property type="entry name" value="HYPOXIA-INDUCIBLE FACTOR 1 ALPHA INHIBITOR-RELATED"/>
    <property type="match status" value="1"/>
</dbReference>
<evidence type="ECO:0000313" key="3">
    <source>
        <dbReference type="EMBL" id="SJX65225.1"/>
    </source>
</evidence>
<dbReference type="EMBL" id="LT795069">
    <property type="protein sequence ID" value="SJX65225.1"/>
    <property type="molecule type" value="Genomic_DNA"/>
</dbReference>
<accession>A0A2N8UJW4</accession>
<protein>
    <recommendedName>
        <fullName evidence="2">JmjC domain-containing protein</fullName>
    </recommendedName>
</protein>
<sequence length="497" mass="54383">MTKSGQTQDGDVELMEAILAQLCQPQHASAIEPTTDAAAALAAQRRIRKIARCLSSSDRGAQSSDQLTAELSSLTRLCDQKFVTFSYDSIPPSWRAIYIDAQLLKACCALKTSGDAEHTGKFRRCIRDLDLALIVAGAASTSKGPFCHDLIASLQSNLLGLGPQDEQFSDRRLRHPGPGSPPRKRSKMAHPDGDEPQLSQSIQADALIREYAFEQAPSFMDLSAPDSHLRSGPFIVRAYAQGSGWPAVESDEDRHSGGTWSSAEHLLRTAGPARVVPVEVGANYARKDWGQDVMLWSDFLRYCRWDEADQPSDASDGTDSARPILYMAQHDLAAQFPALERDYTLPDYVYTLPSPPTSWPGYQPPATDDGVITNLWIGPAGTVSPPHYDPFYNCFVQAVGYKEVWVAPPHCCPRKTPVDSDEASSAADVEEQGSITDSLMANTASIDVFDTLQAVASSVRLAAAKAILRPGDLLYMPPGWWHSMRSLTRSFSVSMWF</sequence>
<dbReference type="Pfam" id="PF13621">
    <property type="entry name" value="Cupin_8"/>
    <property type="match status" value="1"/>
</dbReference>
<dbReference type="InterPro" id="IPR003347">
    <property type="entry name" value="JmjC_dom"/>
</dbReference>
<dbReference type="PROSITE" id="PS51184">
    <property type="entry name" value="JMJC"/>
    <property type="match status" value="1"/>
</dbReference>
<organism evidence="3 4">
    <name type="scientific">Sporisorium reilianum f. sp. reilianum</name>
    <dbReference type="NCBI Taxonomy" id="72559"/>
    <lineage>
        <taxon>Eukaryota</taxon>
        <taxon>Fungi</taxon>
        <taxon>Dikarya</taxon>
        <taxon>Basidiomycota</taxon>
        <taxon>Ustilaginomycotina</taxon>
        <taxon>Ustilaginomycetes</taxon>
        <taxon>Ustilaginales</taxon>
        <taxon>Ustilaginaceae</taxon>
        <taxon>Sporisorium</taxon>
    </lineage>
</organism>
<dbReference type="InterPro" id="IPR041667">
    <property type="entry name" value="Cupin_8"/>
</dbReference>
<reference evidence="3 4" key="1">
    <citation type="submission" date="2017-02" db="EMBL/GenBank/DDBJ databases">
        <authorList>
            <person name="Peterson S.W."/>
        </authorList>
    </citation>
    <scope>NUCLEOTIDE SEQUENCE [LARGE SCALE GENOMIC DNA]</scope>
    <source>
        <strain evidence="3 4">SRS1_H2-8</strain>
    </source>
</reference>
<evidence type="ECO:0000313" key="4">
    <source>
        <dbReference type="Proteomes" id="UP000239563"/>
    </source>
</evidence>
<feature type="domain" description="JmjC" evidence="2">
    <location>
        <begin position="341"/>
        <end position="497"/>
    </location>
</feature>
<dbReference type="Proteomes" id="UP000239563">
    <property type="component" value="Chromosome XVI"/>
</dbReference>
<name>A0A2N8UJW4_9BASI</name>
<dbReference type="PANTHER" id="PTHR12461:SF94">
    <property type="entry name" value="JMJC DOMAIN-CONTAINING PROTEIN"/>
    <property type="match status" value="1"/>
</dbReference>
<dbReference type="AlphaFoldDB" id="A0A2N8UJW4"/>
<gene>
    <name evidence="3" type="ORF">SRS1_15982</name>
</gene>
<evidence type="ECO:0000259" key="2">
    <source>
        <dbReference type="PROSITE" id="PS51184"/>
    </source>
</evidence>